<dbReference type="SUPFAM" id="SSF48452">
    <property type="entry name" value="TPR-like"/>
    <property type="match status" value="1"/>
</dbReference>
<protein>
    <submittedName>
        <fullName evidence="2">Tetratricopeptide repeat protein</fullName>
    </submittedName>
</protein>
<dbReference type="OrthoDB" id="5471982at2"/>
<dbReference type="Proteomes" id="UP000482487">
    <property type="component" value="Unassembled WGS sequence"/>
</dbReference>
<dbReference type="EMBL" id="WVUD01000006">
    <property type="protein sequence ID" value="MYL82626.1"/>
    <property type="molecule type" value="Genomic_DNA"/>
</dbReference>
<dbReference type="Gene3D" id="1.25.40.10">
    <property type="entry name" value="Tetratricopeptide repeat domain"/>
    <property type="match status" value="1"/>
</dbReference>
<accession>A0A7C9IL20</accession>
<proteinExistence type="predicted"/>
<evidence type="ECO:0000256" key="1">
    <source>
        <dbReference type="SAM" id="MobiDB-lite"/>
    </source>
</evidence>
<feature type="region of interest" description="Disordered" evidence="1">
    <location>
        <begin position="252"/>
        <end position="271"/>
    </location>
</feature>
<dbReference type="Pfam" id="PF14559">
    <property type="entry name" value="TPR_19"/>
    <property type="match status" value="1"/>
</dbReference>
<reference evidence="2 3" key="1">
    <citation type="submission" date="2020-01" db="EMBL/GenBank/DDBJ databases">
        <title>Genome sequence of Desulfovibrio aerotolerans DSM 16695(T).</title>
        <authorList>
            <person name="Karnachuk O."/>
            <person name="Avakyan M."/>
            <person name="Mardanov A."/>
            <person name="Kadnikov V."/>
            <person name="Ravin N."/>
        </authorList>
    </citation>
    <scope>NUCLEOTIDE SEQUENCE [LARGE SCALE GENOMIC DNA]</scope>
    <source>
        <strain evidence="2 3">DSM 16695</strain>
    </source>
</reference>
<keyword evidence="3" id="KW-1185">Reference proteome</keyword>
<dbReference type="RefSeq" id="WP_160959408.1">
    <property type="nucleotide sequence ID" value="NZ_WVUD01000006.1"/>
</dbReference>
<gene>
    <name evidence="2" type="ORF">GTA51_05685</name>
</gene>
<organism evidence="2 3">
    <name type="scientific">Solidesulfovibrio aerotolerans</name>
    <dbReference type="NCBI Taxonomy" id="295255"/>
    <lineage>
        <taxon>Bacteria</taxon>
        <taxon>Pseudomonadati</taxon>
        <taxon>Thermodesulfobacteriota</taxon>
        <taxon>Desulfovibrionia</taxon>
        <taxon>Desulfovibrionales</taxon>
        <taxon>Desulfovibrionaceae</taxon>
        <taxon>Solidesulfovibrio</taxon>
    </lineage>
</organism>
<feature type="region of interest" description="Disordered" evidence="1">
    <location>
        <begin position="323"/>
        <end position="347"/>
    </location>
</feature>
<dbReference type="InterPro" id="IPR011990">
    <property type="entry name" value="TPR-like_helical_dom_sf"/>
</dbReference>
<sequence length="367" mass="38426">MLSKIELYREVLEIEPNSKVFFPLARQLAEQNHQDEAVAVLTRGIAFHPDHLEAKFLLIELLTRQGREEQAQEVFTDVGSMLSRYPSVWLLWSKTAAARSKDPSLAMLFLAHYFQNQTLTWADVMERGLQSLSQAAGQAREADGNDEAGLAPTPHGVASVEPAAAAATAVPAAGTERASQAIFPSDPIDAAVSGAPAATVAAAAPAAAPVQAVSVPEPAPQAVGHTEREPADGPELRGAREVLALADILDAPEEPAERSRPRAAKPREQAVRTKTMAAVLAGQGDTAGALDIYGELLATTPAGPDHAELLGLMAALSPPRDVDAGDPGLELRDDAAAPANPLGQKGPTKLVSFLEALAGRLEARAGS</sequence>
<evidence type="ECO:0000313" key="3">
    <source>
        <dbReference type="Proteomes" id="UP000482487"/>
    </source>
</evidence>
<evidence type="ECO:0000313" key="2">
    <source>
        <dbReference type="EMBL" id="MYL82626.1"/>
    </source>
</evidence>
<feature type="compositionally biased region" description="Basic and acidic residues" evidence="1">
    <location>
        <begin position="255"/>
        <end position="271"/>
    </location>
</feature>
<name>A0A7C9IL20_9BACT</name>
<dbReference type="AlphaFoldDB" id="A0A7C9IL20"/>
<comment type="caution">
    <text evidence="2">The sequence shown here is derived from an EMBL/GenBank/DDBJ whole genome shotgun (WGS) entry which is preliminary data.</text>
</comment>